<evidence type="ECO:0000256" key="2">
    <source>
        <dbReference type="ARBA" id="ARBA00023015"/>
    </source>
</evidence>
<dbReference type="WBParaSite" id="maker-uti_cns_0003704-snap-gene-0.3-mRNA-1">
    <property type="protein sequence ID" value="maker-uti_cns_0003704-snap-gene-0.3-mRNA-1"/>
    <property type="gene ID" value="maker-uti_cns_0003704-snap-gene-0.3"/>
</dbReference>
<evidence type="ECO:0000256" key="4">
    <source>
        <dbReference type="ARBA" id="ARBA00023242"/>
    </source>
</evidence>
<keyword evidence="3" id="KW-0804">Transcription</keyword>
<evidence type="ECO:0000259" key="7">
    <source>
        <dbReference type="PROSITE" id="PS50888"/>
    </source>
</evidence>
<evidence type="ECO:0000259" key="6">
    <source>
        <dbReference type="PROSITE" id="PS50112"/>
    </source>
</evidence>
<feature type="region of interest" description="Disordered" evidence="5">
    <location>
        <begin position="1005"/>
        <end position="1035"/>
    </location>
</feature>
<dbReference type="SMART" id="SM00353">
    <property type="entry name" value="HLH"/>
    <property type="match status" value="1"/>
</dbReference>
<dbReference type="PANTHER" id="PTHR23043">
    <property type="entry name" value="HYPOXIA-INDUCIBLE FACTOR 1 ALPHA"/>
    <property type="match status" value="1"/>
</dbReference>
<feature type="region of interest" description="Disordered" evidence="5">
    <location>
        <begin position="1"/>
        <end position="28"/>
    </location>
</feature>
<sequence length="1069" mass="114451">RDATSSSPNIPGQIWHQRLEPVSTRTGATPAIDAGLRSAAGHLTGWRGGQSDSDQLGGPLGSPANRPLIRHSEEASPAAAARSAGVGLSAIRVFSVSQRISFTIQLLRAQAARAEEGPRRRRPLSRDFATLTVLRLQSSAFGPGRLSLPGSFLEISDPVEASKALPPDGDEAEVGRGAHGLRGFKSAALRQLQNQQNAPVDAKREKSRDAARHRRGRENLEFLAVARLLPLHPEIARQLDKASVIRLAVSYLKLRQLSSTGLPSWCRKPDEEEKKLKQPEAPDLGGLILQAVDGFLMILGTDLTILYISETVSIFLGQSQVDMTGNDLVGYVHTADHAGLIDHTEKLMGRARDEHVALSMENICVRLRSNLGKRNAQVPISGYRTVQLHCQRRVDAGSGQPLGLVALATALPSLALSELYLPANSCVLRLDENFCIVLGDTSKRSNQDMNVSVPSSLYQYIFPQHLEAVRSAHQDVMKLGQTLTLPVGWMPQKQQQQQSYLWVQFCMNALFESKAKQSNRQPKAIIAPMMDRRPMISPKKNQQATSTATPVLTRHWATVSSRQFCRLAACISLPNSAEICGTSAGVGGFSSTRAYRQNFDSLGPALRMPDWVAEATDFTRALIAAERADGVGDCAWNATYCSNSRRAKASSSDGFIAALLLLLGQALGLADGLLNAANHEEGDLGQVVQLAGQDLLEAADRFLQRHQLAFVASEHLGHLEGLRQEALDLAGAGDGQARAVILQDLLHAAGHSVVLLADNVGIQDAGGRVQRVHGRVDAQLGDAAGQHGGGVQMGKGGGGRRVGQIVGRHMACTEVMEPFLVVVIRSCMVPISGLGEAEDVVDEQQHILAFLVAEVLGHGQARQGHASPGTWRLIHLAVHQRHLGVLALEVDHASHDHLVVQIVALAGALAHAGEHGVATVSSGHVVDELHDEHSLAHAGAAEQANLAAPGVGRQQVHHLDAGLQDLLVRAHLNELRRLGLTCPRTRPSVPSMAMVRTVLSPRCCATSSTSRGERPRTSSALRIGGRPSSNWTSTTAPMTAMMRPELPVFEAAAAEAAEDLPAAVAASLA</sequence>
<dbReference type="InterPro" id="IPR036638">
    <property type="entry name" value="HLH_DNA-bd_sf"/>
</dbReference>
<proteinExistence type="predicted"/>
<evidence type="ECO:0000256" key="3">
    <source>
        <dbReference type="ARBA" id="ARBA00023163"/>
    </source>
</evidence>
<dbReference type="Gene3D" id="4.10.280.10">
    <property type="entry name" value="Helix-loop-helix DNA-binding domain"/>
    <property type="match status" value="1"/>
</dbReference>
<dbReference type="SMART" id="SM00091">
    <property type="entry name" value="PAS"/>
    <property type="match status" value="2"/>
</dbReference>
<dbReference type="GO" id="GO:0046983">
    <property type="term" value="F:protein dimerization activity"/>
    <property type="evidence" value="ECO:0007669"/>
    <property type="project" value="InterPro"/>
</dbReference>
<dbReference type="PANTHER" id="PTHR23043:SF26">
    <property type="entry name" value="PROTEIN TRACHEALESS"/>
    <property type="match status" value="1"/>
</dbReference>
<reference evidence="9" key="1">
    <citation type="submission" date="2016-11" db="UniProtKB">
        <authorList>
            <consortium name="WormBaseParasite"/>
        </authorList>
    </citation>
    <scope>IDENTIFICATION</scope>
</reference>
<keyword evidence="4" id="KW-0539">Nucleus</keyword>
<evidence type="ECO:0000256" key="1">
    <source>
        <dbReference type="ARBA" id="ARBA00004123"/>
    </source>
</evidence>
<dbReference type="GO" id="GO:0000981">
    <property type="term" value="F:DNA-binding transcription factor activity, RNA polymerase II-specific"/>
    <property type="evidence" value="ECO:0007669"/>
    <property type="project" value="TreeGrafter"/>
</dbReference>
<comment type="subcellular location">
    <subcellularLocation>
        <location evidence="1">Nucleus</location>
    </subcellularLocation>
</comment>
<dbReference type="CDD" id="cd00130">
    <property type="entry name" value="PAS"/>
    <property type="match status" value="1"/>
</dbReference>
<feature type="domain" description="BHLH" evidence="7">
    <location>
        <begin position="202"/>
        <end position="255"/>
    </location>
</feature>
<dbReference type="InterPro" id="IPR011598">
    <property type="entry name" value="bHLH_dom"/>
</dbReference>
<dbReference type="GO" id="GO:0000977">
    <property type="term" value="F:RNA polymerase II transcription regulatory region sequence-specific DNA binding"/>
    <property type="evidence" value="ECO:0007669"/>
    <property type="project" value="TreeGrafter"/>
</dbReference>
<evidence type="ECO:0000313" key="8">
    <source>
        <dbReference type="Proteomes" id="UP000095280"/>
    </source>
</evidence>
<dbReference type="PROSITE" id="PS50888">
    <property type="entry name" value="BHLH"/>
    <property type="match status" value="1"/>
</dbReference>
<keyword evidence="8" id="KW-1185">Reference proteome</keyword>
<dbReference type="SUPFAM" id="SSF55785">
    <property type="entry name" value="PYP-like sensor domain (PAS domain)"/>
    <property type="match status" value="1"/>
</dbReference>
<dbReference type="Gene3D" id="3.30.450.20">
    <property type="entry name" value="PAS domain"/>
    <property type="match status" value="1"/>
</dbReference>
<organism evidence="8 9">
    <name type="scientific">Macrostomum lignano</name>
    <dbReference type="NCBI Taxonomy" id="282301"/>
    <lineage>
        <taxon>Eukaryota</taxon>
        <taxon>Metazoa</taxon>
        <taxon>Spiralia</taxon>
        <taxon>Lophotrochozoa</taxon>
        <taxon>Platyhelminthes</taxon>
        <taxon>Rhabditophora</taxon>
        <taxon>Macrostomorpha</taxon>
        <taxon>Macrostomida</taxon>
        <taxon>Macrostomidae</taxon>
        <taxon>Macrostomum</taxon>
    </lineage>
</organism>
<dbReference type="GO" id="GO:0005634">
    <property type="term" value="C:nucleus"/>
    <property type="evidence" value="ECO:0007669"/>
    <property type="project" value="UniProtKB-SubCell"/>
</dbReference>
<feature type="compositionally biased region" description="Basic and acidic residues" evidence="5">
    <location>
        <begin position="201"/>
        <end position="210"/>
    </location>
</feature>
<feature type="region of interest" description="Disordered" evidence="5">
    <location>
        <begin position="42"/>
        <end position="67"/>
    </location>
</feature>
<dbReference type="SUPFAM" id="SSF47459">
    <property type="entry name" value="HLH, helix-loop-helix DNA-binding domain"/>
    <property type="match status" value="1"/>
</dbReference>
<protein>
    <submittedName>
        <fullName evidence="9">BHLH domain-containing protein</fullName>
    </submittedName>
</protein>
<feature type="domain" description="PAS" evidence="6">
    <location>
        <begin position="288"/>
        <end position="351"/>
    </location>
</feature>
<evidence type="ECO:0000313" key="9">
    <source>
        <dbReference type="WBParaSite" id="maker-uti_cns_0003704-snap-gene-0.3-mRNA-1"/>
    </source>
</evidence>
<dbReference type="AlphaFoldDB" id="A0A1I8GYH0"/>
<feature type="compositionally biased region" description="Polar residues" evidence="5">
    <location>
        <begin position="1"/>
        <end position="10"/>
    </location>
</feature>
<name>A0A1I8GYH0_9PLAT</name>
<dbReference type="InterPro" id="IPR000014">
    <property type="entry name" value="PAS"/>
</dbReference>
<dbReference type="InterPro" id="IPR035965">
    <property type="entry name" value="PAS-like_dom_sf"/>
</dbReference>
<keyword evidence="2" id="KW-0805">Transcription regulation</keyword>
<evidence type="ECO:0000256" key="5">
    <source>
        <dbReference type="SAM" id="MobiDB-lite"/>
    </source>
</evidence>
<dbReference type="PROSITE" id="PS50112">
    <property type="entry name" value="PAS"/>
    <property type="match status" value="1"/>
</dbReference>
<dbReference type="Pfam" id="PF23171">
    <property type="entry name" value="bHLH_HIF1A"/>
    <property type="match status" value="1"/>
</dbReference>
<accession>A0A1I8GYH0</accession>
<feature type="region of interest" description="Disordered" evidence="5">
    <location>
        <begin position="193"/>
        <end position="213"/>
    </location>
</feature>
<dbReference type="Proteomes" id="UP000095280">
    <property type="component" value="Unplaced"/>
</dbReference>